<gene>
    <name evidence="2" type="ORF">SAMN04487977_101445</name>
</gene>
<name>A0A1H9ASA8_9SPIR</name>
<keyword evidence="3" id="KW-1185">Reference proteome</keyword>
<evidence type="ECO:0000313" key="3">
    <source>
        <dbReference type="Proteomes" id="UP000182360"/>
    </source>
</evidence>
<dbReference type="Pfam" id="PF05257">
    <property type="entry name" value="CHAP"/>
    <property type="match status" value="1"/>
</dbReference>
<accession>A0A1H9ASA8</accession>
<proteinExistence type="predicted"/>
<dbReference type="Proteomes" id="UP000182360">
    <property type="component" value="Unassembled WGS sequence"/>
</dbReference>
<dbReference type="Gene3D" id="3.90.1720.10">
    <property type="entry name" value="endopeptidase domain like (from Nostoc punctiforme)"/>
    <property type="match status" value="1"/>
</dbReference>
<evidence type="ECO:0000259" key="1">
    <source>
        <dbReference type="PROSITE" id="PS50911"/>
    </source>
</evidence>
<sequence>MTLTTFINTYLGKKVDYKDKDFKGDGSFQCVDLARQYIHDVYGVEQFPALGADGGAKDIFDKCTNLNVTVDSALADYSRGDILIWNSSKTNKYGHVAILIAIYNTKYFIVLEQDGFKQDGVKFAFRSRENLRGCLWK</sequence>
<organism evidence="2 3">
    <name type="scientific">Treponema bryantii</name>
    <dbReference type="NCBI Taxonomy" id="163"/>
    <lineage>
        <taxon>Bacteria</taxon>
        <taxon>Pseudomonadati</taxon>
        <taxon>Spirochaetota</taxon>
        <taxon>Spirochaetia</taxon>
        <taxon>Spirochaetales</taxon>
        <taxon>Treponemataceae</taxon>
        <taxon>Treponema</taxon>
    </lineage>
</organism>
<protein>
    <submittedName>
        <fullName evidence="2">CHAP domain-containing protein</fullName>
    </submittedName>
</protein>
<dbReference type="EMBL" id="FOFU01000001">
    <property type="protein sequence ID" value="SEP79415.1"/>
    <property type="molecule type" value="Genomic_DNA"/>
</dbReference>
<dbReference type="RefSeq" id="WP_074640466.1">
    <property type="nucleotide sequence ID" value="NZ_FOFU01000001.1"/>
</dbReference>
<reference evidence="2 3" key="1">
    <citation type="submission" date="2016-10" db="EMBL/GenBank/DDBJ databases">
        <authorList>
            <person name="de Groot N.N."/>
        </authorList>
    </citation>
    <scope>NUCLEOTIDE SEQUENCE [LARGE SCALE GENOMIC DNA]</scope>
    <source>
        <strain evidence="2 3">B25</strain>
    </source>
</reference>
<dbReference type="OrthoDB" id="3231746at2"/>
<dbReference type="SUPFAM" id="SSF54001">
    <property type="entry name" value="Cysteine proteinases"/>
    <property type="match status" value="1"/>
</dbReference>
<dbReference type="InterPro" id="IPR007921">
    <property type="entry name" value="CHAP_dom"/>
</dbReference>
<evidence type="ECO:0000313" key="2">
    <source>
        <dbReference type="EMBL" id="SEP79415.1"/>
    </source>
</evidence>
<dbReference type="PROSITE" id="PS50911">
    <property type="entry name" value="CHAP"/>
    <property type="match status" value="1"/>
</dbReference>
<dbReference type="InterPro" id="IPR038765">
    <property type="entry name" value="Papain-like_cys_pep_sf"/>
</dbReference>
<feature type="domain" description="Peptidase C51" evidence="1">
    <location>
        <begin position="5"/>
        <end position="137"/>
    </location>
</feature>
<dbReference type="AlphaFoldDB" id="A0A1H9ASA8"/>